<evidence type="ECO:0000313" key="1">
    <source>
        <dbReference type="EMBL" id="SSX22452.1"/>
    </source>
</evidence>
<gene>
    <name evidence="1" type="primary">CSON015636</name>
</gene>
<protein>
    <submittedName>
        <fullName evidence="1">CSON015636 protein</fullName>
    </submittedName>
</protein>
<sequence>MTHSNNKIWAFVYPKTRHHQHDNFYDNFFPRLHKPMQNALLSVFEQQQCRTFLTSHSHSLRCSFNIQFTHIRTKLCTLVGMCGYLTKSNDVVF</sequence>
<dbReference type="AlphaFoldDB" id="A0A336LWM3"/>
<name>A0A336LWM3_CULSO</name>
<reference evidence="1" key="1">
    <citation type="submission" date="2018-07" db="EMBL/GenBank/DDBJ databases">
        <authorList>
            <person name="Quirk P.G."/>
            <person name="Krulwich T.A."/>
        </authorList>
    </citation>
    <scope>NUCLEOTIDE SEQUENCE</scope>
</reference>
<proteinExistence type="predicted"/>
<dbReference type="EMBL" id="UFQT01000257">
    <property type="protein sequence ID" value="SSX22452.1"/>
    <property type="molecule type" value="Genomic_DNA"/>
</dbReference>
<organism evidence="1">
    <name type="scientific">Culicoides sonorensis</name>
    <name type="common">Biting midge</name>
    <dbReference type="NCBI Taxonomy" id="179676"/>
    <lineage>
        <taxon>Eukaryota</taxon>
        <taxon>Metazoa</taxon>
        <taxon>Ecdysozoa</taxon>
        <taxon>Arthropoda</taxon>
        <taxon>Hexapoda</taxon>
        <taxon>Insecta</taxon>
        <taxon>Pterygota</taxon>
        <taxon>Neoptera</taxon>
        <taxon>Endopterygota</taxon>
        <taxon>Diptera</taxon>
        <taxon>Nematocera</taxon>
        <taxon>Chironomoidea</taxon>
        <taxon>Ceratopogonidae</taxon>
        <taxon>Ceratopogoninae</taxon>
        <taxon>Culicoides</taxon>
        <taxon>Monoculicoides</taxon>
    </lineage>
</organism>
<accession>A0A336LWM3</accession>
<dbReference type="VEuPathDB" id="VectorBase:CSON015636"/>